<protein>
    <recommendedName>
        <fullName evidence="3">Phasin family protein</fullName>
    </recommendedName>
</protein>
<sequence>MSTEFTFPLALCKAQYGIWLHALSMFETIGSRVLQDCIALTRAETDAVMRAEDWPALAMAPMQVLRRQGPNLSAHVPAATHEAAQAQPSRKAVVSEALHTLHGALACAPSAHRMNAGRKAATARRQA</sequence>
<dbReference type="RefSeq" id="WP_126019843.1">
    <property type="nucleotide sequence ID" value="NZ_RXFT01000001.1"/>
</dbReference>
<reference evidence="1 2" key="1">
    <citation type="submission" date="2018-12" db="EMBL/GenBank/DDBJ databases">
        <title>The genome sequences of Variovorax guangxiensis DSM 27352.</title>
        <authorList>
            <person name="Gao J."/>
            <person name="Sun J."/>
        </authorList>
    </citation>
    <scope>NUCLEOTIDE SEQUENCE [LARGE SCALE GENOMIC DNA]</scope>
    <source>
        <strain evidence="1 2">DSM 27352</strain>
    </source>
</reference>
<dbReference type="OrthoDB" id="8854439at2"/>
<proteinExistence type="predicted"/>
<accession>A0A3S1EY73</accession>
<gene>
    <name evidence="1" type="ORF">EJP67_04505</name>
</gene>
<evidence type="ECO:0000313" key="2">
    <source>
        <dbReference type="Proteomes" id="UP000281118"/>
    </source>
</evidence>
<dbReference type="EMBL" id="RXFT01000001">
    <property type="protein sequence ID" value="RUR66316.1"/>
    <property type="molecule type" value="Genomic_DNA"/>
</dbReference>
<name>A0A3S1EY73_9BURK</name>
<dbReference type="Proteomes" id="UP000281118">
    <property type="component" value="Unassembled WGS sequence"/>
</dbReference>
<dbReference type="AlphaFoldDB" id="A0A3S1EY73"/>
<evidence type="ECO:0008006" key="3">
    <source>
        <dbReference type="Google" id="ProtNLM"/>
    </source>
</evidence>
<comment type="caution">
    <text evidence="1">The sequence shown here is derived from an EMBL/GenBank/DDBJ whole genome shotgun (WGS) entry which is preliminary data.</text>
</comment>
<evidence type="ECO:0000313" key="1">
    <source>
        <dbReference type="EMBL" id="RUR66316.1"/>
    </source>
</evidence>
<organism evidence="1 2">
    <name type="scientific">Variovorax guangxiensis</name>
    <dbReference type="NCBI Taxonomy" id="1775474"/>
    <lineage>
        <taxon>Bacteria</taxon>
        <taxon>Pseudomonadati</taxon>
        <taxon>Pseudomonadota</taxon>
        <taxon>Betaproteobacteria</taxon>
        <taxon>Burkholderiales</taxon>
        <taxon>Comamonadaceae</taxon>
        <taxon>Variovorax</taxon>
    </lineage>
</organism>